<evidence type="ECO:0000256" key="1">
    <source>
        <dbReference type="ARBA" id="ARBA00022723"/>
    </source>
</evidence>
<dbReference type="AlphaFoldDB" id="A0A0D2BRU5"/>
<dbReference type="GO" id="GO:0008270">
    <property type="term" value="F:zinc ion binding"/>
    <property type="evidence" value="ECO:0007669"/>
    <property type="project" value="InterPro"/>
</dbReference>
<dbReference type="CDD" id="cd12148">
    <property type="entry name" value="fungal_TF_MHR"/>
    <property type="match status" value="1"/>
</dbReference>
<dbReference type="PROSITE" id="PS00463">
    <property type="entry name" value="ZN2_CY6_FUNGAL_1"/>
    <property type="match status" value="1"/>
</dbReference>
<dbReference type="CDD" id="cd00067">
    <property type="entry name" value="GAL4"/>
    <property type="match status" value="1"/>
</dbReference>
<dbReference type="EMBL" id="KN847320">
    <property type="protein sequence ID" value="KIW55211.1"/>
    <property type="molecule type" value="Genomic_DNA"/>
</dbReference>
<protein>
    <recommendedName>
        <fullName evidence="6">Zn(2)-C6 fungal-type domain-containing protein</fullName>
    </recommendedName>
</protein>
<dbReference type="SMART" id="SM00066">
    <property type="entry name" value="GAL4"/>
    <property type="match status" value="1"/>
</dbReference>
<dbReference type="PROSITE" id="PS50048">
    <property type="entry name" value="ZN2_CY6_FUNGAL_2"/>
    <property type="match status" value="1"/>
</dbReference>
<organism evidence="7 8">
    <name type="scientific">Exophiala xenobiotica</name>
    <dbReference type="NCBI Taxonomy" id="348802"/>
    <lineage>
        <taxon>Eukaryota</taxon>
        <taxon>Fungi</taxon>
        <taxon>Dikarya</taxon>
        <taxon>Ascomycota</taxon>
        <taxon>Pezizomycotina</taxon>
        <taxon>Eurotiomycetes</taxon>
        <taxon>Chaetothyriomycetidae</taxon>
        <taxon>Chaetothyriales</taxon>
        <taxon>Herpotrichiellaceae</taxon>
        <taxon>Exophiala</taxon>
    </lineage>
</organism>
<keyword evidence="3" id="KW-0238">DNA-binding</keyword>
<dbReference type="GO" id="GO:0000435">
    <property type="term" value="P:positive regulation of transcription from RNA polymerase II promoter by galactose"/>
    <property type="evidence" value="ECO:0007669"/>
    <property type="project" value="TreeGrafter"/>
</dbReference>
<dbReference type="STRING" id="348802.A0A0D2BRU5"/>
<evidence type="ECO:0000256" key="4">
    <source>
        <dbReference type="ARBA" id="ARBA00023163"/>
    </source>
</evidence>
<dbReference type="Pfam" id="PF04082">
    <property type="entry name" value="Fungal_trans"/>
    <property type="match status" value="1"/>
</dbReference>
<dbReference type="Pfam" id="PF00172">
    <property type="entry name" value="Zn_clus"/>
    <property type="match status" value="1"/>
</dbReference>
<dbReference type="GO" id="GO:0000978">
    <property type="term" value="F:RNA polymerase II cis-regulatory region sequence-specific DNA binding"/>
    <property type="evidence" value="ECO:0007669"/>
    <property type="project" value="TreeGrafter"/>
</dbReference>
<dbReference type="Gene3D" id="4.10.240.10">
    <property type="entry name" value="Zn(2)-C6 fungal-type DNA-binding domain"/>
    <property type="match status" value="1"/>
</dbReference>
<dbReference type="OrthoDB" id="4320670at2759"/>
<keyword evidence="8" id="KW-1185">Reference proteome</keyword>
<dbReference type="GO" id="GO:0005634">
    <property type="term" value="C:nucleus"/>
    <property type="evidence" value="ECO:0007669"/>
    <property type="project" value="TreeGrafter"/>
</dbReference>
<feature type="domain" description="Zn(2)-C6 fungal-type" evidence="6">
    <location>
        <begin position="22"/>
        <end position="51"/>
    </location>
</feature>
<dbReference type="PANTHER" id="PTHR47424:SF3">
    <property type="entry name" value="REGULATORY PROTEIN GAL4"/>
    <property type="match status" value="1"/>
</dbReference>
<keyword evidence="4" id="KW-0804">Transcription</keyword>
<dbReference type="InterPro" id="IPR051127">
    <property type="entry name" value="Fungal_SecMet_Regulators"/>
</dbReference>
<keyword evidence="1" id="KW-0479">Metal-binding</keyword>
<dbReference type="InterPro" id="IPR007219">
    <property type="entry name" value="XnlR_reg_dom"/>
</dbReference>
<dbReference type="PANTHER" id="PTHR47424">
    <property type="entry name" value="REGULATORY PROTEIN GAL4"/>
    <property type="match status" value="1"/>
</dbReference>
<dbReference type="InterPro" id="IPR001138">
    <property type="entry name" value="Zn2Cys6_DnaBD"/>
</dbReference>
<proteinExistence type="predicted"/>
<dbReference type="HOGENOM" id="CLU_021978_0_0_1"/>
<evidence type="ECO:0000313" key="8">
    <source>
        <dbReference type="Proteomes" id="UP000054342"/>
    </source>
</evidence>
<reference evidence="7 8" key="1">
    <citation type="submission" date="2015-01" db="EMBL/GenBank/DDBJ databases">
        <title>The Genome Sequence of Exophiala xenobiotica CBS118157.</title>
        <authorList>
            <consortium name="The Broad Institute Genomics Platform"/>
            <person name="Cuomo C."/>
            <person name="de Hoog S."/>
            <person name="Gorbushina A."/>
            <person name="Stielow B."/>
            <person name="Teixiera M."/>
            <person name="Abouelleil A."/>
            <person name="Chapman S.B."/>
            <person name="Priest M."/>
            <person name="Young S.K."/>
            <person name="Wortman J."/>
            <person name="Nusbaum C."/>
            <person name="Birren B."/>
        </authorList>
    </citation>
    <scope>NUCLEOTIDE SEQUENCE [LARGE SCALE GENOMIC DNA]</scope>
    <source>
        <strain evidence="7 8">CBS 118157</strain>
    </source>
</reference>
<name>A0A0D2BRU5_9EURO</name>
<sequence length="692" mass="77439">MPQDDSNTVQSKRLRGKYVSQACVQCRQRKLKCSGAFPCQRCTLRGQPCHFGHNAGGNVTIEQPTGNQILRSTRQSPSPALQLQRSSSSSVEARLGRLEAKLDALLSARGDDTFRSNASSEAPPEATEDFQGDTTFEAPLSALNANLESVKAQLGLQDSTRTARLSVSSQHESQDQQITSPSIALSEPVRGLRVGSRFLPFPSPRDYSEYIDFFFEDINPCHSCVNEAAFRQSNKKLRRCIFARGDDICFLALNYIIFACADILRNVEPVQQPLPCPGWNWFLAADSLLGKRKLSGQADLCLIQFLIYEAFYLMHADKSSAAYNAIGIACRLSFQFGLHNQPRWDQRCDPFSIHMRQRVFWTVYFVDRRIALSCGRPYGIRDSDIRVEKPAWLHDKALSPGHPLPPSDPDRSAIMYLICMAEFGKLAGDVWDTMFAANGDTFSTEAVAILDAKIRHWLENTLPKIPLLPSQIPLTQRHRRQQLLVDTRLFHLRLLLHRREMVSLSYNATVGLLCGNLATNIVRRLEEHRLEINQPSSFRFHLATTLGGAILILATLLCRDLTTIGLQDRHAIFSKSFHTAVEMLKELAQVLRAARRIADDLDTVVNSVTSILLRSSFSPQNNIGQLPEGTFDNFFPHTDADVANLGQLPESGVSEMGGQTVESTFNYDIFATLDSWDSYFQANTGDPGVPWI</sequence>
<accession>A0A0D2BRU5</accession>
<dbReference type="Proteomes" id="UP000054342">
    <property type="component" value="Unassembled WGS sequence"/>
</dbReference>
<keyword evidence="5" id="KW-0539">Nucleus</keyword>
<evidence type="ECO:0000313" key="7">
    <source>
        <dbReference type="EMBL" id="KIW55211.1"/>
    </source>
</evidence>
<dbReference type="GeneID" id="25329420"/>
<gene>
    <name evidence="7" type="ORF">PV05_07512</name>
</gene>
<evidence type="ECO:0000259" key="6">
    <source>
        <dbReference type="PROSITE" id="PS50048"/>
    </source>
</evidence>
<dbReference type="RefSeq" id="XP_013315795.1">
    <property type="nucleotide sequence ID" value="XM_013460341.1"/>
</dbReference>
<dbReference type="SMART" id="SM00906">
    <property type="entry name" value="Fungal_trans"/>
    <property type="match status" value="1"/>
</dbReference>
<evidence type="ECO:0000256" key="3">
    <source>
        <dbReference type="ARBA" id="ARBA00023125"/>
    </source>
</evidence>
<keyword evidence="2" id="KW-0805">Transcription regulation</keyword>
<evidence type="ECO:0000256" key="5">
    <source>
        <dbReference type="ARBA" id="ARBA00023242"/>
    </source>
</evidence>
<dbReference type="GO" id="GO:0000981">
    <property type="term" value="F:DNA-binding transcription factor activity, RNA polymerase II-specific"/>
    <property type="evidence" value="ECO:0007669"/>
    <property type="project" value="InterPro"/>
</dbReference>
<evidence type="ECO:0000256" key="2">
    <source>
        <dbReference type="ARBA" id="ARBA00023015"/>
    </source>
</evidence>
<dbReference type="GO" id="GO:0006351">
    <property type="term" value="P:DNA-templated transcription"/>
    <property type="evidence" value="ECO:0007669"/>
    <property type="project" value="InterPro"/>
</dbReference>
<dbReference type="SUPFAM" id="SSF57701">
    <property type="entry name" value="Zn2/Cys6 DNA-binding domain"/>
    <property type="match status" value="1"/>
</dbReference>
<dbReference type="InterPro" id="IPR036864">
    <property type="entry name" value="Zn2-C6_fun-type_DNA-bd_sf"/>
</dbReference>